<dbReference type="GO" id="GO:0009089">
    <property type="term" value="P:lysine biosynthetic process via diaminopimelate"/>
    <property type="evidence" value="ECO:0007669"/>
    <property type="project" value="UniProtKB-UniRule"/>
</dbReference>
<evidence type="ECO:0000256" key="1">
    <source>
        <dbReference type="ARBA" id="ARBA00005196"/>
    </source>
</evidence>
<dbReference type="PANTHER" id="PTHR31689">
    <property type="entry name" value="DIAMINOPIMELATE EPIMERASE, CHLOROPLASTIC"/>
    <property type="match status" value="1"/>
</dbReference>
<feature type="site" description="Could be important to modulate the pK values of the two catalytic cysteine residues" evidence="8">
    <location>
        <position position="209"/>
    </location>
</feature>
<comment type="catalytic activity">
    <reaction evidence="7 8">
        <text>(2S,6S)-2,6-diaminopimelate = meso-2,6-diaminopimelate</text>
        <dbReference type="Rhea" id="RHEA:15393"/>
        <dbReference type="ChEBI" id="CHEBI:57609"/>
        <dbReference type="ChEBI" id="CHEBI:57791"/>
        <dbReference type="EC" id="5.1.1.7"/>
    </reaction>
</comment>
<gene>
    <name evidence="8 10" type="primary">dapF</name>
    <name evidence="10" type="ORF">sL5_00090</name>
</gene>
<keyword evidence="6 8" id="KW-0413">Isomerase</keyword>
<sequence>MINGLKKMETKIPFIKMHGTGNDFVIIDARYNNYPSLDYKKIANRKRGIGCDQVIIINHSTEADCMMNIFNTDGSSAEMCGNAARCVVELMIAEKGNNCATIELIDHKIISGERLNNNQVRVSMGKEWNEIPLSTPCDTLNLPIELGPLANPVGVSMGNPHAVFFVDDISDIPFEELAPKLEKHNLFPNGANISIAQIIKKQINMKVWERGVGITDSCGSAACAALVAAVHRGYIDVNKEVLIKLPGGDLFVELSEDCEVFMRGEIAYVFYGELILK</sequence>
<feature type="binding site" evidence="8">
    <location>
        <position position="159"/>
    </location>
    <ligand>
        <name>substrate</name>
    </ligand>
</feature>
<dbReference type="InterPro" id="IPR001653">
    <property type="entry name" value="DAP_epimerase_DapF"/>
</dbReference>
<dbReference type="UniPathway" id="UPA00034">
    <property type="reaction ID" value="UER00025"/>
</dbReference>
<dbReference type="EMBL" id="BNGU01000001">
    <property type="protein sequence ID" value="GHM59016.1"/>
    <property type="molecule type" value="Genomic_DNA"/>
</dbReference>
<feature type="binding site" evidence="8">
    <location>
        <position position="71"/>
    </location>
    <ligand>
        <name>substrate</name>
    </ligand>
</feature>
<keyword evidence="8" id="KW-0963">Cytoplasm</keyword>
<feature type="binding site" evidence="8">
    <location>
        <position position="22"/>
    </location>
    <ligand>
        <name>substrate</name>
    </ligand>
</feature>
<evidence type="ECO:0000256" key="2">
    <source>
        <dbReference type="ARBA" id="ARBA00010219"/>
    </source>
</evidence>
<feature type="active site" evidence="9">
    <location>
        <position position="80"/>
    </location>
</feature>
<organism evidence="10 11">
    <name type="scientific">Candidatus Mesenet longicola</name>
    <dbReference type="NCBI Taxonomy" id="1892558"/>
    <lineage>
        <taxon>Bacteria</taxon>
        <taxon>Pseudomonadati</taxon>
        <taxon>Pseudomonadota</taxon>
        <taxon>Alphaproteobacteria</taxon>
        <taxon>Rickettsiales</taxon>
        <taxon>Anaplasmataceae</taxon>
        <taxon>Candidatus Mesenet</taxon>
    </lineage>
</organism>
<feature type="binding site" evidence="8">
    <location>
        <begin position="81"/>
        <end position="82"/>
    </location>
    <ligand>
        <name>substrate</name>
    </ligand>
</feature>
<dbReference type="EC" id="5.1.1.7" evidence="3 8"/>
<feature type="site" description="Could be important to modulate the pK values of the two catalytic cysteine residues" evidence="8">
    <location>
        <position position="161"/>
    </location>
</feature>
<dbReference type="Pfam" id="PF01678">
    <property type="entry name" value="DAP_epimerase"/>
    <property type="match status" value="2"/>
</dbReference>
<dbReference type="PANTHER" id="PTHR31689:SF0">
    <property type="entry name" value="DIAMINOPIMELATE EPIMERASE"/>
    <property type="match status" value="1"/>
</dbReference>
<name>A0A8J3HNL9_9RICK</name>
<feature type="active site" description="Proton donor" evidence="8">
    <location>
        <position position="80"/>
    </location>
</feature>
<comment type="subunit">
    <text evidence="8">Homodimer.</text>
</comment>
<keyword evidence="5 8" id="KW-0457">Lysine biosynthesis</keyword>
<keyword evidence="11" id="KW-1185">Reference proteome</keyword>
<evidence type="ECO:0000256" key="4">
    <source>
        <dbReference type="ARBA" id="ARBA00022605"/>
    </source>
</evidence>
<feature type="active site" description="Proton acceptor" evidence="8">
    <location>
        <position position="218"/>
    </location>
</feature>
<dbReference type="Proteomes" id="UP000637906">
    <property type="component" value="Unassembled WGS sequence"/>
</dbReference>
<accession>A0A8J3HNL9</accession>
<dbReference type="PROSITE" id="PS01326">
    <property type="entry name" value="DAP_EPIMERASE"/>
    <property type="match status" value="1"/>
</dbReference>
<evidence type="ECO:0000256" key="5">
    <source>
        <dbReference type="ARBA" id="ARBA00023154"/>
    </source>
</evidence>
<dbReference type="AlphaFoldDB" id="A0A8J3HNL9"/>
<feature type="binding site" evidence="8">
    <location>
        <begin position="219"/>
        <end position="220"/>
    </location>
    <ligand>
        <name>substrate</name>
    </ligand>
</feature>
<dbReference type="HAMAP" id="MF_00197">
    <property type="entry name" value="DAP_epimerase"/>
    <property type="match status" value="1"/>
</dbReference>
<proteinExistence type="inferred from homology"/>
<protein>
    <recommendedName>
        <fullName evidence="3 8">Diaminopimelate epimerase</fullName>
        <shortName evidence="8">DAP epimerase</shortName>
        <ecNumber evidence="3 8">5.1.1.7</ecNumber>
    </recommendedName>
    <alternativeName>
        <fullName evidence="8">PLP-independent amino acid racemase</fullName>
    </alternativeName>
</protein>
<evidence type="ECO:0000256" key="6">
    <source>
        <dbReference type="ARBA" id="ARBA00023235"/>
    </source>
</evidence>
<feature type="binding site" evidence="8">
    <location>
        <position position="192"/>
    </location>
    <ligand>
        <name>substrate</name>
    </ligand>
</feature>
<dbReference type="Gene3D" id="3.10.310.10">
    <property type="entry name" value="Diaminopimelate Epimerase, Chain A, domain 1"/>
    <property type="match status" value="2"/>
</dbReference>
<evidence type="ECO:0000256" key="9">
    <source>
        <dbReference type="PROSITE-ProRule" id="PRU10125"/>
    </source>
</evidence>
<comment type="subcellular location">
    <subcellularLocation>
        <location evidence="8">Cytoplasm</location>
    </subcellularLocation>
</comment>
<evidence type="ECO:0000256" key="3">
    <source>
        <dbReference type="ARBA" id="ARBA00013080"/>
    </source>
</evidence>
<dbReference type="GO" id="GO:0008837">
    <property type="term" value="F:diaminopimelate epimerase activity"/>
    <property type="evidence" value="ECO:0007669"/>
    <property type="project" value="UniProtKB-UniRule"/>
</dbReference>
<comment type="caution">
    <text evidence="10">The sequence shown here is derived from an EMBL/GenBank/DDBJ whole genome shotgun (WGS) entry which is preliminary data.</text>
</comment>
<feature type="binding site" evidence="8">
    <location>
        <position position="53"/>
    </location>
    <ligand>
        <name>substrate</name>
    </ligand>
</feature>
<evidence type="ECO:0000256" key="7">
    <source>
        <dbReference type="ARBA" id="ARBA00051712"/>
    </source>
</evidence>
<comment type="pathway">
    <text evidence="1 8">Amino-acid biosynthesis; L-lysine biosynthesis via DAP pathway; DL-2,6-diaminopimelate from LL-2,6-diaminopimelate: step 1/1.</text>
</comment>
<comment type="similarity">
    <text evidence="2 8">Belongs to the diaminopimelate epimerase family.</text>
</comment>
<keyword evidence="4 8" id="KW-0028">Amino-acid biosynthesis</keyword>
<feature type="binding site" evidence="8">
    <location>
        <begin position="209"/>
        <end position="210"/>
    </location>
    <ligand>
        <name>substrate</name>
    </ligand>
</feature>
<dbReference type="SUPFAM" id="SSF54506">
    <property type="entry name" value="Diaminopimelate epimerase-like"/>
    <property type="match status" value="2"/>
</dbReference>
<comment type="function">
    <text evidence="8">Catalyzes the stereoinversion of LL-2,6-diaminopimelate (L,L-DAP) to meso-diaminopimelate (meso-DAP), a precursor of L-lysine and an essential component of the bacterial peptidoglycan.</text>
</comment>
<reference evidence="10 11" key="1">
    <citation type="journal article" date="2021" name="Microb. Ecol.">
        <title>Candidatus Mesenet longicola: Novel Endosymbionts of Brontispa longissima that Induce Cytoplasmic Incompatibility.</title>
        <authorList>
            <person name="Takano S."/>
            <person name="Gotoh Y."/>
            <person name="Hayashi T."/>
        </authorList>
    </citation>
    <scope>NUCLEOTIDE SEQUENCE [LARGE SCALE GENOMIC DNA]</scope>
    <source>
        <strain evidence="10">L5</strain>
    </source>
</reference>
<dbReference type="InterPro" id="IPR018510">
    <property type="entry name" value="DAP_epimerase_AS"/>
</dbReference>
<evidence type="ECO:0000256" key="8">
    <source>
        <dbReference type="HAMAP-Rule" id="MF_00197"/>
    </source>
</evidence>
<evidence type="ECO:0000313" key="11">
    <source>
        <dbReference type="Proteomes" id="UP000637906"/>
    </source>
</evidence>
<evidence type="ECO:0000313" key="10">
    <source>
        <dbReference type="EMBL" id="GHM59016.1"/>
    </source>
</evidence>
<dbReference type="GO" id="GO:0005829">
    <property type="term" value="C:cytosol"/>
    <property type="evidence" value="ECO:0007669"/>
    <property type="project" value="TreeGrafter"/>
</dbReference>
<dbReference type="NCBIfam" id="TIGR00652">
    <property type="entry name" value="DapF"/>
    <property type="match status" value="1"/>
</dbReference>